<dbReference type="PANTHER" id="PTHR31184">
    <property type="entry name" value="HUNTINGTIN-INTERACTING PROTEIN K FAMILY MEMBER"/>
    <property type="match status" value="1"/>
</dbReference>
<feature type="domain" description="EF-hand" evidence="4">
    <location>
        <begin position="687"/>
        <end position="722"/>
    </location>
</feature>
<feature type="coiled-coil region" evidence="2">
    <location>
        <begin position="53"/>
        <end position="92"/>
    </location>
</feature>
<evidence type="ECO:0000313" key="5">
    <source>
        <dbReference type="EMBL" id="OLQ02915.1"/>
    </source>
</evidence>
<feature type="compositionally biased region" description="Acidic residues" evidence="3">
    <location>
        <begin position="8"/>
        <end position="19"/>
    </location>
</feature>
<feature type="region of interest" description="Disordered" evidence="3">
    <location>
        <begin position="963"/>
        <end position="993"/>
    </location>
</feature>
<dbReference type="SMART" id="SM00054">
    <property type="entry name" value="EFh"/>
    <property type="match status" value="3"/>
</dbReference>
<dbReference type="InterPro" id="IPR018247">
    <property type="entry name" value="EF_Hand_1_Ca_BS"/>
</dbReference>
<dbReference type="InterPro" id="IPR002048">
    <property type="entry name" value="EF_hand_dom"/>
</dbReference>
<name>A0A1Q9E669_SYMMI</name>
<dbReference type="OrthoDB" id="430533at2759"/>
<feature type="compositionally biased region" description="Basic and acidic residues" evidence="3">
    <location>
        <begin position="315"/>
        <end position="354"/>
    </location>
</feature>
<dbReference type="GO" id="GO:0050821">
    <property type="term" value="P:protein stabilization"/>
    <property type="evidence" value="ECO:0007669"/>
    <property type="project" value="TreeGrafter"/>
</dbReference>
<dbReference type="CDD" id="cd00051">
    <property type="entry name" value="EFh"/>
    <property type="match status" value="1"/>
</dbReference>
<comment type="caution">
    <text evidence="5">The sequence shown here is derived from an EMBL/GenBank/DDBJ whole genome shotgun (WGS) entry which is preliminary data.</text>
</comment>
<protein>
    <submittedName>
        <fullName evidence="5">Flagellar calcium-binding protein TB-44A</fullName>
    </submittedName>
</protein>
<feature type="region of interest" description="Disordered" evidence="3">
    <location>
        <begin position="224"/>
        <end position="251"/>
    </location>
</feature>
<dbReference type="Pfam" id="PF13499">
    <property type="entry name" value="EF-hand_7"/>
    <property type="match status" value="1"/>
</dbReference>
<dbReference type="CDD" id="cd14361">
    <property type="entry name" value="UBA_HYPK"/>
    <property type="match status" value="1"/>
</dbReference>
<feature type="region of interest" description="Disordered" evidence="3">
    <location>
        <begin position="300"/>
        <end position="379"/>
    </location>
</feature>
<evidence type="ECO:0000313" key="6">
    <source>
        <dbReference type="Proteomes" id="UP000186817"/>
    </source>
</evidence>
<evidence type="ECO:0000256" key="3">
    <source>
        <dbReference type="SAM" id="MobiDB-lite"/>
    </source>
</evidence>
<feature type="compositionally biased region" description="Basic and acidic residues" evidence="3">
    <location>
        <begin position="363"/>
        <end position="379"/>
    </location>
</feature>
<feature type="region of interest" description="Disordered" evidence="3">
    <location>
        <begin position="1"/>
        <end position="53"/>
    </location>
</feature>
<dbReference type="Gene3D" id="1.20.5.2050">
    <property type="match status" value="1"/>
</dbReference>
<evidence type="ECO:0000256" key="2">
    <source>
        <dbReference type="SAM" id="Coils"/>
    </source>
</evidence>
<feature type="compositionally biased region" description="Basic and acidic residues" evidence="3">
    <location>
        <begin position="984"/>
        <end position="993"/>
    </location>
</feature>
<dbReference type="PANTHER" id="PTHR31184:SF2">
    <property type="entry name" value="HUNTINGTIN-INTERACTING PROTEIN K"/>
    <property type="match status" value="1"/>
</dbReference>
<dbReference type="GO" id="GO:0005509">
    <property type="term" value="F:calcium ion binding"/>
    <property type="evidence" value="ECO:0007669"/>
    <property type="project" value="InterPro"/>
</dbReference>
<dbReference type="InterPro" id="IPR038922">
    <property type="entry name" value="HYPK_UBA"/>
</dbReference>
<feature type="domain" description="EF-hand" evidence="4">
    <location>
        <begin position="615"/>
        <end position="650"/>
    </location>
</feature>
<feature type="compositionally biased region" description="Basic and acidic residues" evidence="3">
    <location>
        <begin position="20"/>
        <end position="36"/>
    </location>
</feature>
<keyword evidence="5" id="KW-0966">Cell projection</keyword>
<dbReference type="InterPro" id="IPR011992">
    <property type="entry name" value="EF-hand-dom_pair"/>
</dbReference>
<dbReference type="EMBL" id="LSRX01000250">
    <property type="protein sequence ID" value="OLQ02915.1"/>
    <property type="molecule type" value="Genomic_DNA"/>
</dbReference>
<evidence type="ECO:0000259" key="4">
    <source>
        <dbReference type="PROSITE" id="PS50222"/>
    </source>
</evidence>
<dbReference type="AlphaFoldDB" id="A0A1Q9E669"/>
<feature type="domain" description="EF-hand" evidence="4">
    <location>
        <begin position="723"/>
        <end position="758"/>
    </location>
</feature>
<dbReference type="InterPro" id="IPR052617">
    <property type="entry name" value="Huntingtin-int_K"/>
</dbReference>
<sequence>MGAKTKEEDDEVEEDEEEDVPKKTGESAKEAKHLDSLTDAIDEDKTTSSKVDAKEVQAKLDEFNKRKEEADRKRAEREKQLAQERIKKEDLDLMCSELPLCDRDVLDRLLRVHRGDLKEALRSAVRIVFAHCKKSTGIRCSNNKLRRRGRSTLRICLASLMFYQAPADAAPEQAMLEGQVPGTSEHWTTCMAHKRPKALLLFAWLPLVLCERATEFDGLTGGLSLGDQPRQGERSHSKNAGPPSFLQHDRIGRSRAMDLSLDTPDPTEEYDGDLGAPILKLPPVPTPAYNKLKFQLSSNGPVETSVQETDAAGDETMKDAEEWRETEKELQQATEDLGKASHKAAEDLQQDTKKLQKARSHKARDEAQELEKQQQDKEDGARCYAFVSDDGYADPTQCPGEDGQWREDRNIKCVPAKVFLASQDKFVLLRFVEAQGRVFVTSGSGQRVATLHERLLRRIIDFTVTLEASLWPEWVNNKDAIRRAYEKTAKTPVRKLDGDGEGDDVEKEEFHSLLLNLFWSSGRSRSHDGRLTLEEFTAGSTFTCLQKRQEGSTGESIQTTIQPLMQILFVSKDKSNETLRKKHGDKATHGHFVNKKSLADFDKLEKELKDVLKANDQAQLKKMWKRLDFNGNNIVSLAEVGKMVNEQYPVLNHQPALMRAFKATLERGNGDEWVQKAEFKMLLGNLFYFNKLYWLFDQVDEDHDRRMTLKEFQWCMSVCGIKMSQAKSEAEFKKVDVNGGGIILFDEFCRYFADKHCPEAMQDSWHLNMISRLRDATSRVASPVQALLVTRRSLHRAPGLPWTIYHPHIQEPEHTKKIVGETKGLARYIPKNYRHQQFIESVRSGEYLGPDWPYNMLSSVFWKERRYNATYNPIPPDMSVLPGILFFPRLNVWCVEWWEQDKQRFRWFRACYGFMRAKQHAEDFRRSLIEAGRVDNRRTDREIRIQLLARIEAKKLLKKKFSNKDARRLGNSGSKQGSPRRARRDYQKRGLLP</sequence>
<keyword evidence="1" id="KW-0106">Calcium</keyword>
<keyword evidence="5" id="KW-0969">Cilium</keyword>
<feature type="coiled-coil region" evidence="2">
    <location>
        <begin position="594"/>
        <end position="621"/>
    </location>
</feature>
<feature type="compositionally biased region" description="Basic and acidic residues" evidence="3">
    <location>
        <begin position="43"/>
        <end position="53"/>
    </location>
</feature>
<gene>
    <name evidence="5" type="ORF">AK812_SmicGene14180</name>
</gene>
<dbReference type="Proteomes" id="UP000186817">
    <property type="component" value="Unassembled WGS sequence"/>
</dbReference>
<dbReference type="PROSITE" id="PS00018">
    <property type="entry name" value="EF_HAND_1"/>
    <property type="match status" value="2"/>
</dbReference>
<proteinExistence type="predicted"/>
<organism evidence="5 6">
    <name type="scientific">Symbiodinium microadriaticum</name>
    <name type="common">Dinoflagellate</name>
    <name type="synonym">Zooxanthella microadriatica</name>
    <dbReference type="NCBI Taxonomy" id="2951"/>
    <lineage>
        <taxon>Eukaryota</taxon>
        <taxon>Sar</taxon>
        <taxon>Alveolata</taxon>
        <taxon>Dinophyceae</taxon>
        <taxon>Suessiales</taxon>
        <taxon>Symbiodiniaceae</taxon>
        <taxon>Symbiodinium</taxon>
    </lineage>
</organism>
<dbReference type="Gene3D" id="1.10.238.10">
    <property type="entry name" value="EF-hand"/>
    <property type="match status" value="1"/>
</dbReference>
<reference evidence="5 6" key="1">
    <citation type="submission" date="2016-02" db="EMBL/GenBank/DDBJ databases">
        <title>Genome analysis of coral dinoflagellate symbionts highlights evolutionary adaptations to a symbiotic lifestyle.</title>
        <authorList>
            <person name="Aranda M."/>
            <person name="Li Y."/>
            <person name="Liew Y.J."/>
            <person name="Baumgarten S."/>
            <person name="Simakov O."/>
            <person name="Wilson M."/>
            <person name="Piel J."/>
            <person name="Ashoor H."/>
            <person name="Bougouffa S."/>
            <person name="Bajic V.B."/>
            <person name="Ryu T."/>
            <person name="Ravasi T."/>
            <person name="Bayer T."/>
            <person name="Micklem G."/>
            <person name="Kim H."/>
            <person name="Bhak J."/>
            <person name="Lajeunesse T.C."/>
            <person name="Voolstra C.R."/>
        </authorList>
    </citation>
    <scope>NUCLEOTIDE SEQUENCE [LARGE SCALE GENOMIC DNA]</scope>
    <source>
        <strain evidence="5 6">CCMP2467</strain>
    </source>
</reference>
<keyword evidence="6" id="KW-1185">Reference proteome</keyword>
<keyword evidence="5" id="KW-0282">Flagellum</keyword>
<accession>A0A1Q9E669</accession>
<dbReference type="PROSITE" id="PS50222">
    <property type="entry name" value="EF_HAND_2"/>
    <property type="match status" value="3"/>
</dbReference>
<evidence type="ECO:0000256" key="1">
    <source>
        <dbReference type="ARBA" id="ARBA00022837"/>
    </source>
</evidence>
<dbReference type="SUPFAM" id="SSF47473">
    <property type="entry name" value="EF-hand"/>
    <property type="match status" value="1"/>
</dbReference>
<keyword evidence="2" id="KW-0175">Coiled coil</keyword>